<keyword evidence="5" id="KW-0732">Signal</keyword>
<keyword evidence="2" id="KW-0238">DNA-binding</keyword>
<reference evidence="8" key="1">
    <citation type="journal article" date="2019" name="Int. J. Syst. Evol. Microbiol.">
        <title>The Global Catalogue of Microorganisms (GCM) 10K type strain sequencing project: providing services to taxonomists for standard genome sequencing and annotation.</title>
        <authorList>
            <consortium name="The Broad Institute Genomics Platform"/>
            <consortium name="The Broad Institute Genome Sequencing Center for Infectious Disease"/>
            <person name="Wu L."/>
            <person name="Ma J."/>
        </authorList>
    </citation>
    <scope>NUCLEOTIDE SEQUENCE [LARGE SCALE GENOMIC DNA]</scope>
    <source>
        <strain evidence="8">KCTC 52274</strain>
    </source>
</reference>
<evidence type="ECO:0000256" key="3">
    <source>
        <dbReference type="ARBA" id="ARBA00023163"/>
    </source>
</evidence>
<feature type="signal peptide" evidence="5">
    <location>
        <begin position="1"/>
        <end position="23"/>
    </location>
</feature>
<dbReference type="InterPro" id="IPR011990">
    <property type="entry name" value="TPR-like_helical_dom_sf"/>
</dbReference>
<evidence type="ECO:0000256" key="1">
    <source>
        <dbReference type="ARBA" id="ARBA00023015"/>
    </source>
</evidence>
<evidence type="ECO:0000256" key="4">
    <source>
        <dbReference type="SAM" id="Phobius"/>
    </source>
</evidence>
<dbReference type="InterPro" id="IPR009057">
    <property type="entry name" value="Homeodomain-like_sf"/>
</dbReference>
<evidence type="ECO:0000313" key="8">
    <source>
        <dbReference type="Proteomes" id="UP001597319"/>
    </source>
</evidence>
<dbReference type="SMART" id="SM00028">
    <property type="entry name" value="TPR"/>
    <property type="match status" value="2"/>
</dbReference>
<gene>
    <name evidence="7" type="ORF">ACFSR1_04040</name>
</gene>
<dbReference type="Gene3D" id="1.10.10.60">
    <property type="entry name" value="Homeodomain-like"/>
    <property type="match status" value="2"/>
</dbReference>
<dbReference type="SUPFAM" id="SSF46689">
    <property type="entry name" value="Homeodomain-like"/>
    <property type="match status" value="1"/>
</dbReference>
<evidence type="ECO:0000259" key="6">
    <source>
        <dbReference type="PROSITE" id="PS01124"/>
    </source>
</evidence>
<keyword evidence="4" id="KW-0812">Transmembrane</keyword>
<feature type="chain" id="PRO_5045064952" evidence="5">
    <location>
        <begin position="24"/>
        <end position="557"/>
    </location>
</feature>
<name>A0ABW5LCG9_9FLAO</name>
<accession>A0ABW5LCG9</accession>
<dbReference type="PANTHER" id="PTHR43280:SF29">
    <property type="entry name" value="ARAC-FAMILY TRANSCRIPTIONAL REGULATOR"/>
    <property type="match status" value="1"/>
</dbReference>
<comment type="caution">
    <text evidence="7">The sequence shown here is derived from an EMBL/GenBank/DDBJ whole genome shotgun (WGS) entry which is preliminary data.</text>
</comment>
<keyword evidence="3" id="KW-0804">Transcription</keyword>
<keyword evidence="4" id="KW-1133">Transmembrane helix</keyword>
<evidence type="ECO:0000256" key="5">
    <source>
        <dbReference type="SAM" id="SignalP"/>
    </source>
</evidence>
<evidence type="ECO:0000256" key="2">
    <source>
        <dbReference type="ARBA" id="ARBA00023125"/>
    </source>
</evidence>
<dbReference type="Pfam" id="PF12833">
    <property type="entry name" value="HTH_18"/>
    <property type="match status" value="1"/>
</dbReference>
<proteinExistence type="predicted"/>
<dbReference type="Gene3D" id="1.25.40.10">
    <property type="entry name" value="Tetratricopeptide repeat domain"/>
    <property type="match status" value="2"/>
</dbReference>
<dbReference type="Proteomes" id="UP001597319">
    <property type="component" value="Unassembled WGS sequence"/>
</dbReference>
<dbReference type="PROSITE" id="PS01124">
    <property type="entry name" value="HTH_ARAC_FAMILY_2"/>
    <property type="match status" value="1"/>
</dbReference>
<dbReference type="EMBL" id="JBHULE010000004">
    <property type="protein sequence ID" value="MFD2561829.1"/>
    <property type="molecule type" value="Genomic_DNA"/>
</dbReference>
<dbReference type="InterPro" id="IPR019734">
    <property type="entry name" value="TPR_rpt"/>
</dbReference>
<dbReference type="SMART" id="SM00342">
    <property type="entry name" value="HTH_ARAC"/>
    <property type="match status" value="1"/>
</dbReference>
<keyword evidence="1" id="KW-0805">Transcription regulation</keyword>
<dbReference type="SUPFAM" id="SSF48452">
    <property type="entry name" value="TPR-like"/>
    <property type="match status" value="1"/>
</dbReference>
<feature type="transmembrane region" description="Helical" evidence="4">
    <location>
        <begin position="379"/>
        <end position="397"/>
    </location>
</feature>
<evidence type="ECO:0000313" key="7">
    <source>
        <dbReference type="EMBL" id="MFD2561829.1"/>
    </source>
</evidence>
<organism evidence="7 8">
    <name type="scientific">Aquimarina rubra</name>
    <dbReference type="NCBI Taxonomy" id="1920033"/>
    <lineage>
        <taxon>Bacteria</taxon>
        <taxon>Pseudomonadati</taxon>
        <taxon>Bacteroidota</taxon>
        <taxon>Flavobacteriia</taxon>
        <taxon>Flavobacteriales</taxon>
        <taxon>Flavobacteriaceae</taxon>
        <taxon>Aquimarina</taxon>
    </lineage>
</organism>
<keyword evidence="4" id="KW-0472">Membrane</keyword>
<keyword evidence="8" id="KW-1185">Reference proteome</keyword>
<dbReference type="RefSeq" id="WP_378289889.1">
    <property type="nucleotide sequence ID" value="NZ_JBHULE010000004.1"/>
</dbReference>
<protein>
    <submittedName>
        <fullName evidence="7">Helix-turn-helix domain-containing protein</fullName>
    </submittedName>
</protein>
<dbReference type="InterPro" id="IPR018060">
    <property type="entry name" value="HTH_AraC"/>
</dbReference>
<dbReference type="PANTHER" id="PTHR43280">
    <property type="entry name" value="ARAC-FAMILY TRANSCRIPTIONAL REGULATOR"/>
    <property type="match status" value="1"/>
</dbReference>
<sequence length="557" mass="64703">MKMKYLSIISLITLLLTNQSVVAQDNYDELIMLVRKEKVDSLRIKLIQTHLDRAIRKSDTLNIANAYFILSNLDPTKKNSYSDSIIAFTKNKNYFKFPSGGYLEKGNINFEQGDYAEALGFYVKASEAAKKSGNDRLHLSAKFNIGLLKNMSGDREGAQTIFAEYVEFLEENPNYINKYNYNPGLFALADSYIHTKNLKLAETTIDKGITATLKTRDSTVYSYILVTSGIHQYLLKNYQKAIDSLHKGKRLIQQFDSLETRIATCDYYIGRSYRVLGDQEKSIYYFKKTDTILRKTKDVIPEIINVYDYLRTYAKTKNDYELQLEYINTQLELDSIRHANQVYLTRNITKKYDAAELKSEKERLLKQFEKDTFLKDNTINFLIILSIILVLIAVYSFRKNYLNKIRFQKLLEQQKKPKTKQPELIKNIDNTLVKKEDIDIPDEVIQTVLHKLHDFEDKNQFAKKHYTLNSLAKELNTNSAYLSKIINVYKNVNFANYLNNLRIDFAVDQLSTNKSLRSYTIQAIAEEVGFKNAQSFSSAFHKKTGIYPSYFIKHINN</sequence>
<feature type="domain" description="HTH araC/xylS-type" evidence="6">
    <location>
        <begin position="450"/>
        <end position="554"/>
    </location>
</feature>